<sequence>MDAWAAQQATYTTFCALGFVAACIPLYWHFEAGNMGTFVWIFWAGTGSLIYFINGIIWRDNTLNVAPIWCDIVTRFLHVQPIGICLASALINHRLWRLTKVSVVRSTDSDKRRRAILDLSVGLGVPAIFMGTYWFIQGHRFDIYEGIGCFPTTPLTTVWLGTYGIWPTLITLTSACFGVLAITNFLRLREETSVLSISEKRSLVSYRYFRLMVFSSIDILFLLPLNIVLLFFSLNVQFYPWAGLADLHFGFSAVTAISTQDWQFTTTGILQTLLPPVTAILSCFEFFLVFGLAKDTRVHYRELYDTICSSCKKLRILRTSGSTLPSVHDALSGHKPGGLAGVLTHLTMPSFIQRVPTTSEQHRRGSMSSVLSVAIMIEGFSVYDDAELGHADSAHTRLKSLKHAEPAYRPYKRTADARFSHSADIIFPSPPLPPGLDSAQRPNFPSVATTPVLRTPPQHSFHGPKSVLSSMNSLDNV</sequence>
<feature type="transmembrane region" description="Helical" evidence="11">
    <location>
        <begin position="273"/>
        <end position="293"/>
    </location>
</feature>
<keyword evidence="9" id="KW-0807">Transducer</keyword>
<evidence type="ECO:0000256" key="1">
    <source>
        <dbReference type="ARBA" id="ARBA00004141"/>
    </source>
</evidence>
<evidence type="ECO:0000256" key="10">
    <source>
        <dbReference type="SAM" id="MobiDB-lite"/>
    </source>
</evidence>
<evidence type="ECO:0000256" key="11">
    <source>
        <dbReference type="SAM" id="Phobius"/>
    </source>
</evidence>
<keyword evidence="6" id="KW-0297">G-protein coupled receptor</keyword>
<proteinExistence type="inferred from homology"/>
<evidence type="ECO:0000313" key="13">
    <source>
        <dbReference type="Proteomes" id="UP000053257"/>
    </source>
</evidence>
<feature type="compositionally biased region" description="Polar residues" evidence="10">
    <location>
        <begin position="467"/>
        <end position="477"/>
    </location>
</feature>
<dbReference type="OrthoDB" id="2874149at2759"/>
<keyword evidence="13" id="KW-1185">Reference proteome</keyword>
<dbReference type="HOGENOM" id="CLU_027592_0_2_1"/>
<reference evidence="12 13" key="1">
    <citation type="journal article" date="2014" name="PLoS Genet.">
        <title>Analysis of the Phlebiopsis gigantea genome, transcriptome and secretome provides insight into its pioneer colonization strategies of wood.</title>
        <authorList>
            <person name="Hori C."/>
            <person name="Ishida T."/>
            <person name="Igarashi K."/>
            <person name="Samejima M."/>
            <person name="Suzuki H."/>
            <person name="Master E."/>
            <person name="Ferreira P."/>
            <person name="Ruiz-Duenas F.J."/>
            <person name="Held B."/>
            <person name="Canessa P."/>
            <person name="Larrondo L.F."/>
            <person name="Schmoll M."/>
            <person name="Druzhinina I.S."/>
            <person name="Kubicek C.P."/>
            <person name="Gaskell J.A."/>
            <person name="Kersten P."/>
            <person name="St John F."/>
            <person name="Glasner J."/>
            <person name="Sabat G."/>
            <person name="Splinter BonDurant S."/>
            <person name="Syed K."/>
            <person name="Yadav J."/>
            <person name="Mgbeahuruike A.C."/>
            <person name="Kovalchuk A."/>
            <person name="Asiegbu F.O."/>
            <person name="Lackner G."/>
            <person name="Hoffmeister D."/>
            <person name="Rencoret J."/>
            <person name="Gutierrez A."/>
            <person name="Sun H."/>
            <person name="Lindquist E."/>
            <person name="Barry K."/>
            <person name="Riley R."/>
            <person name="Grigoriev I.V."/>
            <person name="Henrissat B."/>
            <person name="Kues U."/>
            <person name="Berka R.M."/>
            <person name="Martinez A.T."/>
            <person name="Covert S.F."/>
            <person name="Blanchette R.A."/>
            <person name="Cullen D."/>
        </authorList>
    </citation>
    <scope>NUCLEOTIDE SEQUENCE [LARGE SCALE GENOMIC DNA]</scope>
    <source>
        <strain evidence="12 13">11061_1 CR5-6</strain>
    </source>
</reference>
<evidence type="ECO:0000256" key="8">
    <source>
        <dbReference type="ARBA" id="ARBA00023170"/>
    </source>
</evidence>
<feature type="transmembrane region" description="Helical" evidence="11">
    <location>
        <begin position="116"/>
        <end position="136"/>
    </location>
</feature>
<protein>
    <submittedName>
        <fullName evidence="12">Mating-type-like pheromone receptor</fullName>
    </submittedName>
</protein>
<dbReference type="PANTHER" id="PTHR28097">
    <property type="entry name" value="PHEROMONE A FACTOR RECEPTOR"/>
    <property type="match status" value="1"/>
</dbReference>
<feature type="transmembrane region" description="Helical" evidence="11">
    <location>
        <begin position="6"/>
        <end position="28"/>
    </location>
</feature>
<dbReference type="InterPro" id="IPR001499">
    <property type="entry name" value="GPCR_STE3"/>
</dbReference>
<dbReference type="AlphaFoldDB" id="A0A0C3SA49"/>
<organism evidence="12 13">
    <name type="scientific">Phlebiopsis gigantea (strain 11061_1 CR5-6)</name>
    <name type="common">White-rot fungus</name>
    <name type="synonym">Peniophora gigantea</name>
    <dbReference type="NCBI Taxonomy" id="745531"/>
    <lineage>
        <taxon>Eukaryota</taxon>
        <taxon>Fungi</taxon>
        <taxon>Dikarya</taxon>
        <taxon>Basidiomycota</taxon>
        <taxon>Agaricomycotina</taxon>
        <taxon>Agaricomycetes</taxon>
        <taxon>Polyporales</taxon>
        <taxon>Phanerochaetaceae</taxon>
        <taxon>Phlebiopsis</taxon>
    </lineage>
</organism>
<dbReference type="GO" id="GO:0000750">
    <property type="term" value="P:pheromone-dependent signal transduction involved in conjugation with cellular fusion"/>
    <property type="evidence" value="ECO:0007669"/>
    <property type="project" value="TreeGrafter"/>
</dbReference>
<evidence type="ECO:0000256" key="4">
    <source>
        <dbReference type="ARBA" id="ARBA00022692"/>
    </source>
</evidence>
<keyword evidence="7 11" id="KW-0472">Membrane</keyword>
<comment type="similarity">
    <text evidence="2">Belongs to the G-protein coupled receptor 4 family.</text>
</comment>
<gene>
    <name evidence="12" type="ORF">PHLGIDRAFT_106595</name>
</gene>
<dbReference type="GO" id="GO:0005886">
    <property type="term" value="C:plasma membrane"/>
    <property type="evidence" value="ECO:0007669"/>
    <property type="project" value="TreeGrafter"/>
</dbReference>
<dbReference type="PRINTS" id="PR00899">
    <property type="entry name" value="GPCRSTE3"/>
</dbReference>
<accession>A0A0C3SA49</accession>
<comment type="subcellular location">
    <subcellularLocation>
        <location evidence="1">Membrane</location>
        <topology evidence="1">Multi-pass membrane protein</topology>
    </subcellularLocation>
</comment>
<feature type="transmembrane region" description="Helical" evidence="11">
    <location>
        <begin position="78"/>
        <end position="96"/>
    </location>
</feature>
<evidence type="ECO:0000313" key="12">
    <source>
        <dbReference type="EMBL" id="KIP06740.1"/>
    </source>
</evidence>
<evidence type="ECO:0000256" key="6">
    <source>
        <dbReference type="ARBA" id="ARBA00023040"/>
    </source>
</evidence>
<feature type="transmembrane region" description="Helical" evidence="11">
    <location>
        <begin position="165"/>
        <end position="187"/>
    </location>
</feature>
<keyword evidence="3" id="KW-0589">Pheromone response</keyword>
<dbReference type="Proteomes" id="UP000053257">
    <property type="component" value="Unassembled WGS sequence"/>
</dbReference>
<keyword evidence="4 11" id="KW-0812">Transmembrane</keyword>
<evidence type="ECO:0000256" key="2">
    <source>
        <dbReference type="ARBA" id="ARBA00011085"/>
    </source>
</evidence>
<dbReference type="CDD" id="cd14966">
    <property type="entry name" value="7tmD_STE3"/>
    <property type="match status" value="1"/>
</dbReference>
<dbReference type="PANTHER" id="PTHR28097:SF1">
    <property type="entry name" value="PHEROMONE A FACTOR RECEPTOR"/>
    <property type="match status" value="1"/>
</dbReference>
<keyword evidence="5 11" id="KW-1133">Transmembrane helix</keyword>
<evidence type="ECO:0000256" key="3">
    <source>
        <dbReference type="ARBA" id="ARBA00022507"/>
    </source>
</evidence>
<feature type="region of interest" description="Disordered" evidence="10">
    <location>
        <begin position="450"/>
        <end position="477"/>
    </location>
</feature>
<feature type="transmembrane region" description="Helical" evidence="11">
    <location>
        <begin position="40"/>
        <end position="58"/>
    </location>
</feature>
<name>A0A0C3SA49_PHLG1</name>
<dbReference type="EMBL" id="KN840511">
    <property type="protein sequence ID" value="KIP06740.1"/>
    <property type="molecule type" value="Genomic_DNA"/>
</dbReference>
<evidence type="ECO:0000256" key="9">
    <source>
        <dbReference type="ARBA" id="ARBA00023224"/>
    </source>
</evidence>
<keyword evidence="8 12" id="KW-0675">Receptor</keyword>
<evidence type="ECO:0000256" key="5">
    <source>
        <dbReference type="ARBA" id="ARBA00022989"/>
    </source>
</evidence>
<feature type="transmembrane region" description="Helical" evidence="11">
    <location>
        <begin position="208"/>
        <end position="232"/>
    </location>
</feature>
<dbReference type="Pfam" id="PF02076">
    <property type="entry name" value="STE3"/>
    <property type="match status" value="1"/>
</dbReference>
<evidence type="ECO:0000256" key="7">
    <source>
        <dbReference type="ARBA" id="ARBA00023136"/>
    </source>
</evidence>
<dbReference type="GO" id="GO:0004932">
    <property type="term" value="F:mating-type factor pheromone receptor activity"/>
    <property type="evidence" value="ECO:0007669"/>
    <property type="project" value="InterPro"/>
</dbReference>